<dbReference type="AlphaFoldDB" id="A0A7C8NFW3"/>
<organism evidence="1 2">
    <name type="scientific">Orbilia oligospora</name>
    <name type="common">Nematode-trapping fungus</name>
    <name type="synonym">Arthrobotrys oligospora</name>
    <dbReference type="NCBI Taxonomy" id="2813651"/>
    <lineage>
        <taxon>Eukaryota</taxon>
        <taxon>Fungi</taxon>
        <taxon>Dikarya</taxon>
        <taxon>Ascomycota</taxon>
        <taxon>Pezizomycotina</taxon>
        <taxon>Orbiliomycetes</taxon>
        <taxon>Orbiliales</taxon>
        <taxon>Orbiliaceae</taxon>
        <taxon>Orbilia</taxon>
    </lineage>
</organism>
<evidence type="ECO:0000313" key="1">
    <source>
        <dbReference type="EMBL" id="KAF3083166.1"/>
    </source>
</evidence>
<dbReference type="SUPFAM" id="SSF52047">
    <property type="entry name" value="RNI-like"/>
    <property type="match status" value="1"/>
</dbReference>
<dbReference type="Proteomes" id="UP000475325">
    <property type="component" value="Unassembled WGS sequence"/>
</dbReference>
<dbReference type="EMBL" id="WIQW01000109">
    <property type="protein sequence ID" value="KAF3083166.1"/>
    <property type="molecule type" value="Genomic_DNA"/>
</dbReference>
<comment type="caution">
    <text evidence="1">The sequence shown here is derived from an EMBL/GenBank/DDBJ whole genome shotgun (WGS) entry which is preliminary data.</text>
</comment>
<protein>
    <submittedName>
        <fullName evidence="1">Uncharacterized protein</fullName>
    </submittedName>
</protein>
<name>A0A7C8NFW3_ORBOL</name>
<accession>A0A7C8NFW3</accession>
<sequence length="580" mass="65177">MFGKANDKKRLSSLLLVLESSKVIGKVLRGNTGPSGSTSSPRFRAVGPPLLPTEILRLIFELFWDSEPPSADVQSFRQACKLFNQIGLEYIYSDITVSLNDNNPDSGSLKKLIKHRKDIIANISRLHVTGFPPAHRRVGPVALKPAKKYGSESRKASRDNLRTLLELLGPNQLTSFAITGRHIPERLETIPISLLFGKHPHLHYLCIPITLLFKHGINTSEALGSAVVPSFQSLVLTDIQYPRHIADVWALLKNSEDTLKSLAIKSPADSELEKYLSQRSYNRSPPVLPSTTLSLRKIQDLHIEGFSHLGEVLSDCAPNLINMQTLRMLRLERCRYAERFLFSFGAYSTPKLKSLQLFETGSSIGLEGFVLHLGSMELETLVIVLEACDGQFKWQNIKEGVGGSVKRLWIQHGSSYNGPHNVLDMKNHSAPYADTFFPHGWPKLEEVAIDPYYLDGASIVLPETVKVCRIVGQQAQKATMRGRPLDRNVENLVNFRNEEGYKLNVEVSAIGALDKPDTKRIIRHPFFYNTTSELNKNGMPITSRKPASIDQAMKRAPDSHILWYDRLEKPWSDRHGSFWS</sequence>
<proteinExistence type="predicted"/>
<gene>
    <name evidence="1" type="ORF">TWF102_000795</name>
</gene>
<reference evidence="1 2" key="1">
    <citation type="submission" date="2019-06" db="EMBL/GenBank/DDBJ databases">
        <authorList>
            <person name="Palmer J.M."/>
        </authorList>
    </citation>
    <scope>NUCLEOTIDE SEQUENCE [LARGE SCALE GENOMIC DNA]</scope>
    <source>
        <strain evidence="1 2">TWF102</strain>
    </source>
</reference>
<evidence type="ECO:0000313" key="2">
    <source>
        <dbReference type="Proteomes" id="UP000475325"/>
    </source>
</evidence>